<reference evidence="3" key="1">
    <citation type="journal article" date="2013" name="Genome Announc.">
        <title>Draft genome sequence of the grapevine dieback fungus Eutypa lata UCR-EL1.</title>
        <authorList>
            <person name="Blanco-Ulate B."/>
            <person name="Rolshausen P.E."/>
            <person name="Cantu D."/>
        </authorList>
    </citation>
    <scope>NUCLEOTIDE SEQUENCE [LARGE SCALE GENOMIC DNA]</scope>
    <source>
        <strain evidence="3">UCR-EL1</strain>
    </source>
</reference>
<keyword evidence="1" id="KW-0812">Transmembrane</keyword>
<dbReference type="AlphaFoldDB" id="M7SCE6"/>
<gene>
    <name evidence="2" type="ORF">UCREL1_11209</name>
</gene>
<accession>M7SCE6</accession>
<dbReference type="EMBL" id="KB707529">
    <property type="protein sequence ID" value="EMR61858.1"/>
    <property type="molecule type" value="Genomic_DNA"/>
</dbReference>
<feature type="transmembrane region" description="Helical" evidence="1">
    <location>
        <begin position="125"/>
        <end position="146"/>
    </location>
</feature>
<feature type="transmembrane region" description="Helical" evidence="1">
    <location>
        <begin position="166"/>
        <end position="190"/>
    </location>
</feature>
<keyword evidence="1" id="KW-0472">Membrane</keyword>
<evidence type="ECO:0000313" key="2">
    <source>
        <dbReference type="EMBL" id="EMR61858.1"/>
    </source>
</evidence>
<dbReference type="eggNOG" id="ENOG502RZ6R">
    <property type="taxonomic scope" value="Eukaryota"/>
</dbReference>
<protein>
    <submittedName>
        <fullName evidence="2">Uncharacterized protein</fullName>
    </submittedName>
</protein>
<dbReference type="KEGG" id="ela:UCREL1_11209"/>
<name>M7SCE6_EUTLA</name>
<dbReference type="OrthoDB" id="3692311at2759"/>
<proteinExistence type="predicted"/>
<evidence type="ECO:0000313" key="3">
    <source>
        <dbReference type="Proteomes" id="UP000012174"/>
    </source>
</evidence>
<sequence length="269" mass="29542">MYTATWSGAGITQGLGVVLDAALYQDYQTKTGPQDAWGNLKIPRLEGFANSTKNPEGCIFGYIMDISQTDLWGIPMTVELFMKDPATQPVTPLDSPELWSYLGLNTLISAVNFTEFTQDEFATRLALLLNTISHIFLTLGQLEAGLPSDLSLYGPDHTLVGGSNYLKGLTIIILLLASGVLVGLGLFGIWRSRNLRAPDIFDPVMAFTYGNKYIDVPEYGSTLDAKRRARLLPNVEVRLGDVDGHWGVGKVALGMAQDVHLLKKDRLYE</sequence>
<organism evidence="2 3">
    <name type="scientific">Eutypa lata (strain UCR-EL1)</name>
    <name type="common">Grapevine dieback disease fungus</name>
    <name type="synonym">Eutypa armeniacae</name>
    <dbReference type="NCBI Taxonomy" id="1287681"/>
    <lineage>
        <taxon>Eukaryota</taxon>
        <taxon>Fungi</taxon>
        <taxon>Dikarya</taxon>
        <taxon>Ascomycota</taxon>
        <taxon>Pezizomycotina</taxon>
        <taxon>Sordariomycetes</taxon>
        <taxon>Xylariomycetidae</taxon>
        <taxon>Xylariales</taxon>
        <taxon>Diatrypaceae</taxon>
        <taxon>Eutypa</taxon>
    </lineage>
</organism>
<evidence type="ECO:0000256" key="1">
    <source>
        <dbReference type="SAM" id="Phobius"/>
    </source>
</evidence>
<keyword evidence="3" id="KW-1185">Reference proteome</keyword>
<dbReference type="HOGENOM" id="CLU_1034504_0_0_1"/>
<keyword evidence="1" id="KW-1133">Transmembrane helix</keyword>
<dbReference type="Proteomes" id="UP000012174">
    <property type="component" value="Unassembled WGS sequence"/>
</dbReference>